<accession>A0A7W8DZL0</accession>
<evidence type="ECO:0000256" key="1">
    <source>
        <dbReference type="SAM" id="MobiDB-lite"/>
    </source>
</evidence>
<proteinExistence type="predicted"/>
<evidence type="ECO:0000313" key="2">
    <source>
        <dbReference type="EMBL" id="MBB5048153.1"/>
    </source>
</evidence>
<organism evidence="2 3">
    <name type="scientific">Rhodopseudomonas rhenobacensis</name>
    <dbReference type="NCBI Taxonomy" id="87461"/>
    <lineage>
        <taxon>Bacteria</taxon>
        <taxon>Pseudomonadati</taxon>
        <taxon>Pseudomonadota</taxon>
        <taxon>Alphaproteobacteria</taxon>
        <taxon>Hyphomicrobiales</taxon>
        <taxon>Nitrobacteraceae</taxon>
        <taxon>Rhodopseudomonas</taxon>
    </lineage>
</organism>
<evidence type="ECO:0000313" key="3">
    <source>
        <dbReference type="Proteomes" id="UP000542353"/>
    </source>
</evidence>
<feature type="region of interest" description="Disordered" evidence="1">
    <location>
        <begin position="38"/>
        <end position="69"/>
    </location>
</feature>
<dbReference type="EMBL" id="JACHIH010000018">
    <property type="protein sequence ID" value="MBB5048153.1"/>
    <property type="molecule type" value="Genomic_DNA"/>
</dbReference>
<name>A0A7W8DZL0_9BRAD</name>
<reference evidence="2 3" key="1">
    <citation type="submission" date="2020-08" db="EMBL/GenBank/DDBJ databases">
        <title>Genomic Encyclopedia of Type Strains, Phase IV (KMG-IV): sequencing the most valuable type-strain genomes for metagenomic binning, comparative biology and taxonomic classification.</title>
        <authorList>
            <person name="Goeker M."/>
        </authorList>
    </citation>
    <scope>NUCLEOTIDE SEQUENCE [LARGE SCALE GENOMIC DNA]</scope>
    <source>
        <strain evidence="2 3">DSM 12706</strain>
    </source>
</reference>
<sequence>MSRARSDAMFERIGAHAKVMGALLKRLYRNWRGPERYRPGAHYMRGPGPKWHDKQARGSFDCDPPQRPS</sequence>
<comment type="caution">
    <text evidence="2">The sequence shown here is derived from an EMBL/GenBank/DDBJ whole genome shotgun (WGS) entry which is preliminary data.</text>
</comment>
<dbReference type="Proteomes" id="UP000542353">
    <property type="component" value="Unassembled WGS sequence"/>
</dbReference>
<protein>
    <submittedName>
        <fullName evidence="2">Uncharacterized protein</fullName>
    </submittedName>
</protein>
<gene>
    <name evidence="2" type="ORF">HNR60_002915</name>
</gene>
<dbReference type="AlphaFoldDB" id="A0A7W8DZL0"/>
<keyword evidence="3" id="KW-1185">Reference proteome</keyword>
<dbReference type="RefSeq" id="WP_246432957.1">
    <property type="nucleotide sequence ID" value="NZ_JACHIH010000018.1"/>
</dbReference>